<dbReference type="STRING" id="22663.A0A2I0IK97"/>
<dbReference type="Proteomes" id="UP000233551">
    <property type="component" value="Unassembled WGS sequence"/>
</dbReference>
<proteinExistence type="predicted"/>
<evidence type="ECO:0000313" key="2">
    <source>
        <dbReference type="Proteomes" id="UP000233551"/>
    </source>
</evidence>
<comment type="caution">
    <text evidence="1">The sequence shown here is derived from an EMBL/GenBank/DDBJ whole genome shotgun (WGS) entry which is preliminary data.</text>
</comment>
<protein>
    <recommendedName>
        <fullName evidence="3">Integrase catalytic domain-containing protein</fullName>
    </recommendedName>
</protein>
<evidence type="ECO:0000313" key="1">
    <source>
        <dbReference type="EMBL" id="PKI44130.1"/>
    </source>
</evidence>
<dbReference type="SUPFAM" id="SSF53098">
    <property type="entry name" value="Ribonuclease H-like"/>
    <property type="match status" value="1"/>
</dbReference>
<sequence length="102" mass="11483">MGVDIMGPFPPASGQRKFLILAIDYFTKWVKADAFAKITEKEVTSPITSATTLGQWWRTTSHQRGDLPRLSLFNGKREKKGRSPRWLLVVGHHRLGLVAGDH</sequence>
<dbReference type="EMBL" id="PGOL01002944">
    <property type="protein sequence ID" value="PKI44130.1"/>
    <property type="molecule type" value="Genomic_DNA"/>
</dbReference>
<dbReference type="InterPro" id="IPR036397">
    <property type="entry name" value="RNaseH_sf"/>
</dbReference>
<dbReference type="Gene3D" id="3.30.420.10">
    <property type="entry name" value="Ribonuclease H-like superfamily/Ribonuclease H"/>
    <property type="match status" value="1"/>
</dbReference>
<reference evidence="1 2" key="1">
    <citation type="submission" date="2017-11" db="EMBL/GenBank/DDBJ databases">
        <title>De-novo sequencing of pomegranate (Punica granatum L.) genome.</title>
        <authorList>
            <person name="Akparov Z."/>
            <person name="Amiraslanov A."/>
            <person name="Hajiyeva S."/>
            <person name="Abbasov M."/>
            <person name="Kaur K."/>
            <person name="Hamwieh A."/>
            <person name="Solovyev V."/>
            <person name="Salamov A."/>
            <person name="Braich B."/>
            <person name="Kosarev P."/>
            <person name="Mahmoud A."/>
            <person name="Hajiyev E."/>
            <person name="Babayeva S."/>
            <person name="Izzatullayeva V."/>
            <person name="Mammadov A."/>
            <person name="Mammadov A."/>
            <person name="Sharifova S."/>
            <person name="Ojaghi J."/>
            <person name="Eynullazada K."/>
            <person name="Bayramov B."/>
            <person name="Abdulazimova A."/>
            <person name="Shahmuradov I."/>
        </authorList>
    </citation>
    <scope>NUCLEOTIDE SEQUENCE [LARGE SCALE GENOMIC DNA]</scope>
    <source>
        <strain evidence="2">cv. AG2017</strain>
        <tissue evidence="1">Leaf</tissue>
    </source>
</reference>
<gene>
    <name evidence="1" type="ORF">CRG98_035474</name>
</gene>
<dbReference type="AlphaFoldDB" id="A0A2I0IK97"/>
<keyword evidence="2" id="KW-1185">Reference proteome</keyword>
<organism evidence="1 2">
    <name type="scientific">Punica granatum</name>
    <name type="common">Pomegranate</name>
    <dbReference type="NCBI Taxonomy" id="22663"/>
    <lineage>
        <taxon>Eukaryota</taxon>
        <taxon>Viridiplantae</taxon>
        <taxon>Streptophyta</taxon>
        <taxon>Embryophyta</taxon>
        <taxon>Tracheophyta</taxon>
        <taxon>Spermatophyta</taxon>
        <taxon>Magnoliopsida</taxon>
        <taxon>eudicotyledons</taxon>
        <taxon>Gunneridae</taxon>
        <taxon>Pentapetalae</taxon>
        <taxon>rosids</taxon>
        <taxon>malvids</taxon>
        <taxon>Myrtales</taxon>
        <taxon>Lythraceae</taxon>
        <taxon>Punica</taxon>
    </lineage>
</organism>
<name>A0A2I0IK97_PUNGR</name>
<dbReference type="InterPro" id="IPR012337">
    <property type="entry name" value="RNaseH-like_sf"/>
</dbReference>
<accession>A0A2I0IK97</accession>
<evidence type="ECO:0008006" key="3">
    <source>
        <dbReference type="Google" id="ProtNLM"/>
    </source>
</evidence>
<dbReference type="GO" id="GO:0003676">
    <property type="term" value="F:nucleic acid binding"/>
    <property type="evidence" value="ECO:0007669"/>
    <property type="project" value="InterPro"/>
</dbReference>